<feature type="domain" description="DUF4326" evidence="2">
    <location>
        <begin position="96"/>
        <end position="194"/>
    </location>
</feature>
<keyword evidence="4" id="KW-0614">Plasmid</keyword>
<dbReference type="EMBL" id="BAAADN010000031">
    <property type="protein sequence ID" value="GAA0464362.1"/>
    <property type="molecule type" value="Genomic_DNA"/>
</dbReference>
<sequence length="237" mass="25226">MNGEFKGSDSNETEPDAQIRADIERFFATNPTATVVGALGTLTLSPNYRELVEDLQPGSDVDTNIDADADTNAESGGESADSKATTDSGSGTCVVHRSEPHDVYIGRGRSGDGHLNNTDIGETGWLGNPYKLDGPGGGYSRKQSIALYWDDLHYRIEHEPEFARALAQLKGQRLACYCRRSHENEPNCHGDVLMRAIEGLRPVDGSAARGDSTSVDDSPPASESGARSGVGSVGGER</sequence>
<evidence type="ECO:0000256" key="1">
    <source>
        <dbReference type="SAM" id="MobiDB-lite"/>
    </source>
</evidence>
<geneLocation type="plasmid" evidence="4 5">
    <name>unnamed4</name>
</geneLocation>
<feature type="compositionally biased region" description="Polar residues" evidence="1">
    <location>
        <begin position="82"/>
        <end position="91"/>
    </location>
</feature>
<dbReference type="InterPro" id="IPR025475">
    <property type="entry name" value="DUF4326"/>
</dbReference>
<dbReference type="Pfam" id="PF14216">
    <property type="entry name" value="DUF4326"/>
    <property type="match status" value="1"/>
</dbReference>
<dbReference type="RefSeq" id="WP_244706893.1">
    <property type="nucleotide sequence ID" value="NZ_BAAADN010000031.1"/>
</dbReference>
<dbReference type="Proteomes" id="UP000830542">
    <property type="component" value="Plasmid unnamed4"/>
</dbReference>
<organism evidence="3 6">
    <name type="scientific">Halococcus dombrowskii</name>
    <dbReference type="NCBI Taxonomy" id="179637"/>
    <lineage>
        <taxon>Archaea</taxon>
        <taxon>Methanobacteriati</taxon>
        <taxon>Methanobacteriota</taxon>
        <taxon>Stenosarchaea group</taxon>
        <taxon>Halobacteria</taxon>
        <taxon>Halobacteriales</taxon>
        <taxon>Halococcaceae</taxon>
        <taxon>Halococcus</taxon>
    </lineage>
</organism>
<feature type="region of interest" description="Disordered" evidence="1">
    <location>
        <begin position="57"/>
        <end position="92"/>
    </location>
</feature>
<dbReference type="AlphaFoldDB" id="A0AAV3SIK0"/>
<dbReference type="EMBL" id="CP095009">
    <property type="protein sequence ID" value="UOO97332.1"/>
    <property type="molecule type" value="Genomic_DNA"/>
</dbReference>
<reference evidence="3" key="3">
    <citation type="submission" date="2023-12" db="EMBL/GenBank/DDBJ databases">
        <authorList>
            <person name="Sun Q."/>
            <person name="Inoue M."/>
        </authorList>
    </citation>
    <scope>NUCLEOTIDE SEQUENCE</scope>
    <source>
        <strain evidence="3">JCM 12289</strain>
    </source>
</reference>
<accession>A0AAV3SIK0</accession>
<reference evidence="4" key="2">
    <citation type="submission" date="2022-04" db="EMBL/GenBank/DDBJ databases">
        <title>Sequencing and genomic assembly of Halococcus dombrowskii.</title>
        <authorList>
            <person name="Lim S.W."/>
            <person name="MacLea K.S."/>
        </authorList>
    </citation>
    <scope>NUCLEOTIDE SEQUENCE</scope>
    <source>
        <strain evidence="4">H4</strain>
        <plasmid evidence="4">unnamed4</plasmid>
    </source>
</reference>
<keyword evidence="5" id="KW-1185">Reference proteome</keyword>
<dbReference type="KEGG" id="hdo:MUK72_19480"/>
<proteinExistence type="predicted"/>
<name>A0AAV3SIK0_HALDO</name>
<evidence type="ECO:0000259" key="2">
    <source>
        <dbReference type="Pfam" id="PF14216"/>
    </source>
</evidence>
<evidence type="ECO:0000313" key="5">
    <source>
        <dbReference type="Proteomes" id="UP000830542"/>
    </source>
</evidence>
<dbReference type="Proteomes" id="UP001500962">
    <property type="component" value="Unassembled WGS sequence"/>
</dbReference>
<dbReference type="GeneID" id="71764078"/>
<feature type="region of interest" description="Disordered" evidence="1">
    <location>
        <begin position="203"/>
        <end position="237"/>
    </location>
</feature>
<evidence type="ECO:0000313" key="3">
    <source>
        <dbReference type="EMBL" id="GAA0464362.1"/>
    </source>
</evidence>
<evidence type="ECO:0000313" key="6">
    <source>
        <dbReference type="Proteomes" id="UP001500962"/>
    </source>
</evidence>
<reference evidence="3" key="1">
    <citation type="journal article" date="2014" name="Int. J. Syst. Evol. Microbiol.">
        <title>Complete genome sequence of Corynebacterium casei LMG S-19264T (=DSM 44701T), isolated from a smear-ripened cheese.</title>
        <authorList>
            <consortium name="US DOE Joint Genome Institute (JGI-PGF)"/>
            <person name="Walter F."/>
            <person name="Albersmeier A."/>
            <person name="Kalinowski J."/>
            <person name="Ruckert C."/>
        </authorList>
    </citation>
    <scope>NUCLEOTIDE SEQUENCE</scope>
    <source>
        <strain evidence="3">JCM 12289</strain>
    </source>
</reference>
<gene>
    <name evidence="3" type="ORF">GCM10008985_21510</name>
    <name evidence="4" type="ORF">MUK72_19480</name>
</gene>
<evidence type="ECO:0000313" key="4">
    <source>
        <dbReference type="EMBL" id="UOO97332.1"/>
    </source>
</evidence>
<protein>
    <submittedName>
        <fullName evidence="4">DUF4326 domain-containing protein</fullName>
    </submittedName>
</protein>
<feature type="compositionally biased region" description="Low complexity" evidence="1">
    <location>
        <begin position="221"/>
        <end position="230"/>
    </location>
</feature>